<dbReference type="AlphaFoldDB" id="A0A8H6Z746"/>
<organism evidence="1 2">
    <name type="scientific">Mycena venus</name>
    <dbReference type="NCBI Taxonomy" id="2733690"/>
    <lineage>
        <taxon>Eukaryota</taxon>
        <taxon>Fungi</taxon>
        <taxon>Dikarya</taxon>
        <taxon>Basidiomycota</taxon>
        <taxon>Agaricomycotina</taxon>
        <taxon>Agaricomycetes</taxon>
        <taxon>Agaricomycetidae</taxon>
        <taxon>Agaricales</taxon>
        <taxon>Marasmiineae</taxon>
        <taxon>Mycenaceae</taxon>
        <taxon>Mycena</taxon>
    </lineage>
</organism>
<accession>A0A8H6Z746</accession>
<sequence>MLLALPLHLSSTVTETRYPVSGTPVTWRTTGTRRTWRRMMPIERVMGHRNKADTTLDVKPMYTMGEMFDADTGEMMKGHWCRLCKNAGVNSKTCFLLGNVTARQMHIKRNPDHFKIYKRPCEKNQVATHPWATPDHILKFVQVRTSSEPEPNPCEPNPS</sequence>
<gene>
    <name evidence="1" type="ORF">MVEN_00080200</name>
</gene>
<name>A0A8H6Z746_9AGAR</name>
<keyword evidence="2" id="KW-1185">Reference proteome</keyword>
<protein>
    <submittedName>
        <fullName evidence="1">Uncharacterized protein</fullName>
    </submittedName>
</protein>
<evidence type="ECO:0000313" key="2">
    <source>
        <dbReference type="Proteomes" id="UP000620124"/>
    </source>
</evidence>
<evidence type="ECO:0000313" key="1">
    <source>
        <dbReference type="EMBL" id="KAF7372209.1"/>
    </source>
</evidence>
<dbReference type="EMBL" id="JACAZI010000001">
    <property type="protein sequence ID" value="KAF7372209.1"/>
    <property type="molecule type" value="Genomic_DNA"/>
</dbReference>
<dbReference type="Proteomes" id="UP000620124">
    <property type="component" value="Unassembled WGS sequence"/>
</dbReference>
<reference evidence="1" key="1">
    <citation type="submission" date="2020-05" db="EMBL/GenBank/DDBJ databases">
        <title>Mycena genomes resolve the evolution of fungal bioluminescence.</title>
        <authorList>
            <person name="Tsai I.J."/>
        </authorList>
    </citation>
    <scope>NUCLEOTIDE SEQUENCE</scope>
    <source>
        <strain evidence="1">CCC161011</strain>
    </source>
</reference>
<dbReference type="OrthoDB" id="3013185at2759"/>
<proteinExistence type="predicted"/>
<comment type="caution">
    <text evidence="1">The sequence shown here is derived from an EMBL/GenBank/DDBJ whole genome shotgun (WGS) entry which is preliminary data.</text>
</comment>